<comment type="caution">
    <text evidence="2">The sequence shown here is derived from an EMBL/GenBank/DDBJ whole genome shotgun (WGS) entry which is preliminary data.</text>
</comment>
<name>A0A371AXD4_9FIRM</name>
<dbReference type="Proteomes" id="UP000255036">
    <property type="component" value="Unassembled WGS sequence"/>
</dbReference>
<feature type="transmembrane region" description="Helical" evidence="1">
    <location>
        <begin position="53"/>
        <end position="73"/>
    </location>
</feature>
<accession>A0A371AXD4</accession>
<gene>
    <name evidence="2" type="ORF">DWV06_05845</name>
</gene>
<feature type="transmembrane region" description="Helical" evidence="1">
    <location>
        <begin position="94"/>
        <end position="121"/>
    </location>
</feature>
<dbReference type="CDD" id="cd21808">
    <property type="entry name" value="ABC-2_lan_permease_MutG"/>
    <property type="match status" value="1"/>
</dbReference>
<keyword evidence="1" id="KW-0472">Membrane</keyword>
<dbReference type="EMBL" id="QRCT01000014">
    <property type="protein sequence ID" value="RDU24219.1"/>
    <property type="molecule type" value="Genomic_DNA"/>
</dbReference>
<dbReference type="NCBIfam" id="TIGR03733">
    <property type="entry name" value="lanti_perm_MutG"/>
    <property type="match status" value="1"/>
</dbReference>
<protein>
    <submittedName>
        <fullName evidence="2">Lantibiotic immunity ABC transporter MutG family permease subunit</fullName>
    </submittedName>
</protein>
<dbReference type="AlphaFoldDB" id="A0A371AXD4"/>
<feature type="transmembrane region" description="Helical" evidence="1">
    <location>
        <begin position="21"/>
        <end position="41"/>
    </location>
</feature>
<keyword evidence="1" id="KW-0812">Transmembrane</keyword>
<evidence type="ECO:0000256" key="1">
    <source>
        <dbReference type="SAM" id="Phobius"/>
    </source>
</evidence>
<evidence type="ECO:0000313" key="3">
    <source>
        <dbReference type="Proteomes" id="UP000255036"/>
    </source>
</evidence>
<feature type="transmembrane region" description="Helical" evidence="1">
    <location>
        <begin position="159"/>
        <end position="178"/>
    </location>
</feature>
<organism evidence="2 3">
    <name type="scientific">Anaerosacchariphilus polymeriproducens</name>
    <dbReference type="NCBI Taxonomy" id="1812858"/>
    <lineage>
        <taxon>Bacteria</taxon>
        <taxon>Bacillati</taxon>
        <taxon>Bacillota</taxon>
        <taxon>Clostridia</taxon>
        <taxon>Lachnospirales</taxon>
        <taxon>Lachnospiraceae</taxon>
        <taxon>Anaerosacchariphilus</taxon>
    </lineage>
</organism>
<keyword evidence="1" id="KW-1133">Transmembrane helix</keyword>
<proteinExistence type="predicted"/>
<dbReference type="OrthoDB" id="1701852at2"/>
<evidence type="ECO:0000313" key="2">
    <source>
        <dbReference type="EMBL" id="RDU24219.1"/>
    </source>
</evidence>
<feature type="transmembrane region" description="Helical" evidence="1">
    <location>
        <begin position="207"/>
        <end position="224"/>
    </location>
</feature>
<dbReference type="InterPro" id="IPR022294">
    <property type="entry name" value="ABC-transptr_permeasesu"/>
</dbReference>
<keyword evidence="3" id="KW-1185">Reference proteome</keyword>
<sequence length="236" mass="27213">MNNLIKLFKAESLKMKHTLFLPAHLIIPIIGTLLFLLYSSICGWNNHVAISSFIQIISILFPLIGTFMVSWNLDNEEKAGNFQVLLVQRQSRVAVFFIKIIYLYGMGILSCFVAFFIYYIRFSKMDIGFYLKIFLTVCLCQSIEYLIHVFLRIRFGTGITIGFGILEFLISALMITGLGEGRWMFFPAAWAVRITGYQLLRISRNELPWVLIYAILLIILFILFSRKFESNKSSLG</sequence>
<dbReference type="RefSeq" id="WP_115481243.1">
    <property type="nucleotide sequence ID" value="NZ_QRCT01000014.1"/>
</dbReference>
<reference evidence="2 3" key="1">
    <citation type="submission" date="2018-07" db="EMBL/GenBank/DDBJ databases">
        <title>Anaerosacharophilus polymeroproducens gen. nov. sp. nov., an anaerobic bacterium isolated from salt field.</title>
        <authorList>
            <person name="Kim W."/>
            <person name="Yang S.-H."/>
            <person name="Oh J."/>
            <person name="Lee J.-H."/>
            <person name="Kwon K.K."/>
        </authorList>
    </citation>
    <scope>NUCLEOTIDE SEQUENCE [LARGE SCALE GENOMIC DNA]</scope>
    <source>
        <strain evidence="2 3">MCWD5</strain>
    </source>
</reference>
<feature type="transmembrane region" description="Helical" evidence="1">
    <location>
        <begin position="127"/>
        <end position="147"/>
    </location>
</feature>